<keyword evidence="2" id="KW-1283">Bacterial microcompartment</keyword>
<keyword evidence="7" id="KW-1185">Reference proteome</keyword>
<dbReference type="InterPro" id="IPR000249">
    <property type="entry name" value="BMC_dom"/>
</dbReference>
<dbReference type="GO" id="GO:0031469">
    <property type="term" value="C:bacterial microcompartment"/>
    <property type="evidence" value="ECO:0007669"/>
    <property type="project" value="UniProtKB-SubCell"/>
</dbReference>
<evidence type="ECO:0000259" key="5">
    <source>
        <dbReference type="PROSITE" id="PS51930"/>
    </source>
</evidence>
<dbReference type="CDD" id="cd07045">
    <property type="entry name" value="BMC_CcmK_like"/>
    <property type="match status" value="1"/>
</dbReference>
<dbReference type="PANTHER" id="PTHR33941">
    <property type="entry name" value="PROPANEDIOL UTILIZATION PROTEIN PDUA"/>
    <property type="match status" value="1"/>
</dbReference>
<dbReference type="Proteomes" id="UP000430670">
    <property type="component" value="Unassembled WGS sequence"/>
</dbReference>
<dbReference type="SMART" id="SM00877">
    <property type="entry name" value="BMC"/>
    <property type="match status" value="1"/>
</dbReference>
<evidence type="ECO:0000256" key="1">
    <source>
        <dbReference type="ARBA" id="ARBA00024322"/>
    </source>
</evidence>
<evidence type="ECO:0000313" key="7">
    <source>
        <dbReference type="Proteomes" id="UP000430670"/>
    </source>
</evidence>
<dbReference type="AlphaFoldDB" id="A0A6I3SGM9"/>
<dbReference type="InterPro" id="IPR037233">
    <property type="entry name" value="CcmK-like_sf"/>
</dbReference>
<dbReference type="Pfam" id="PF00936">
    <property type="entry name" value="BMC"/>
    <property type="match status" value="1"/>
</dbReference>
<accession>A0A6I3SGM9</accession>
<evidence type="ECO:0000313" key="6">
    <source>
        <dbReference type="EMBL" id="MTV47990.1"/>
    </source>
</evidence>
<evidence type="ECO:0000256" key="3">
    <source>
        <dbReference type="PROSITE-ProRule" id="PRU01278"/>
    </source>
</evidence>
<dbReference type="InterPro" id="IPR050575">
    <property type="entry name" value="BMC_shell"/>
</dbReference>
<dbReference type="PROSITE" id="PS51930">
    <property type="entry name" value="BMC_2"/>
    <property type="match status" value="1"/>
</dbReference>
<comment type="caution">
    <text evidence="6">The sequence shown here is derived from an EMBL/GenBank/DDBJ whole genome shotgun (WGS) entry which is preliminary data.</text>
</comment>
<reference evidence="6 7" key="1">
    <citation type="submission" date="2019-11" db="EMBL/GenBank/DDBJ databases">
        <title>Whole-genome sequence of a the green, strictly anaerobic photosynthetic bacterium Heliobacillus mobilis DSM 6151.</title>
        <authorList>
            <person name="Kyndt J.A."/>
            <person name="Meyer T.E."/>
        </authorList>
    </citation>
    <scope>NUCLEOTIDE SEQUENCE [LARGE SCALE GENOMIC DNA]</scope>
    <source>
        <strain evidence="6 7">DSM 6151</strain>
    </source>
</reference>
<dbReference type="SUPFAM" id="SSF143414">
    <property type="entry name" value="CcmK-like"/>
    <property type="match status" value="1"/>
</dbReference>
<evidence type="ECO:0000256" key="2">
    <source>
        <dbReference type="ARBA" id="ARBA00024446"/>
    </source>
</evidence>
<dbReference type="Gene3D" id="3.30.70.1710">
    <property type="match status" value="1"/>
</dbReference>
<evidence type="ECO:0000256" key="4">
    <source>
        <dbReference type="SAM" id="MobiDB-lite"/>
    </source>
</evidence>
<dbReference type="InterPro" id="IPR044872">
    <property type="entry name" value="CcmK/CsoS1_BMC"/>
</dbReference>
<dbReference type="PANTHER" id="PTHR33941:SF11">
    <property type="entry name" value="BACTERIAL MICROCOMPARTMENT SHELL PROTEIN PDUJ"/>
    <property type="match status" value="1"/>
</dbReference>
<dbReference type="RefSeq" id="WP_155475090.1">
    <property type="nucleotide sequence ID" value="NZ_WNKU01000002.1"/>
</dbReference>
<sequence length="219" mass="23174">MVQNALGLIEVVGLAAALEAADAAVKAANIQLVGYEMAKGGGMIVVKMTGDVGAIKAAVAAGEVAARSVNKVVSTHVIARPHQELSGMIFSKENSGRATSKTVKDPAENREEASSEPDPEEKAAEESVLSETAVVAEASEKPLLEIPSSQEPIVDESTIDVTDNPTELESPLETTTTTFSEIIQDAETLREETCNLCGDPKCPRKKGEPRSQCIHHRKL</sequence>
<dbReference type="EMBL" id="WNKU01000002">
    <property type="protein sequence ID" value="MTV47990.1"/>
    <property type="molecule type" value="Genomic_DNA"/>
</dbReference>
<feature type="compositionally biased region" description="Polar residues" evidence="4">
    <location>
        <begin position="92"/>
        <end position="101"/>
    </location>
</feature>
<organism evidence="6 7">
    <name type="scientific">Heliobacterium mobile</name>
    <name type="common">Heliobacillus mobilis</name>
    <dbReference type="NCBI Taxonomy" id="28064"/>
    <lineage>
        <taxon>Bacteria</taxon>
        <taxon>Bacillati</taxon>
        <taxon>Bacillota</taxon>
        <taxon>Clostridia</taxon>
        <taxon>Eubacteriales</taxon>
        <taxon>Heliobacteriaceae</taxon>
        <taxon>Heliobacterium</taxon>
    </lineage>
</organism>
<proteinExistence type="inferred from homology"/>
<feature type="compositionally biased region" description="Basic and acidic residues" evidence="4">
    <location>
        <begin position="102"/>
        <end position="113"/>
    </location>
</feature>
<dbReference type="OrthoDB" id="9812608at2"/>
<feature type="domain" description="BMC" evidence="5">
    <location>
        <begin position="5"/>
        <end position="90"/>
    </location>
</feature>
<name>A0A6I3SGM9_HELMO</name>
<protein>
    <submittedName>
        <fullName evidence="6">BMC domain-containing protein</fullName>
    </submittedName>
</protein>
<gene>
    <name evidence="6" type="ORF">GJ688_03225</name>
</gene>
<comment type="subcellular location">
    <subcellularLocation>
        <location evidence="1">Bacterial microcompartment</location>
    </subcellularLocation>
</comment>
<feature type="region of interest" description="Disordered" evidence="4">
    <location>
        <begin position="88"/>
        <end position="124"/>
    </location>
</feature>
<comment type="similarity">
    <text evidence="3">Belongs to the bacterial microcompartments protein family.</text>
</comment>